<dbReference type="InterPro" id="IPR036105">
    <property type="entry name" value="DiNase_FeMo-co_biosyn_sf"/>
</dbReference>
<dbReference type="Proteomes" id="UP000005540">
    <property type="component" value="Unassembled WGS sequence"/>
</dbReference>
<dbReference type="PANTHER" id="PTHR42983">
    <property type="entry name" value="DINITROGENASE IRON-MOLYBDENUM COFACTOR PROTEIN-RELATED"/>
    <property type="match status" value="1"/>
</dbReference>
<dbReference type="AlphaFoldDB" id="C4FIC2"/>
<feature type="domain" description="Dinitrogenase iron-molybdenum cofactor biosynthesis" evidence="1">
    <location>
        <begin position="34"/>
        <end position="118"/>
    </location>
</feature>
<proteinExistence type="predicted"/>
<dbReference type="PANTHER" id="PTHR42983:SF1">
    <property type="entry name" value="IRON-MOLYBDENUM PROTEIN"/>
    <property type="match status" value="1"/>
</dbReference>
<dbReference type="OrthoDB" id="9807451at2"/>
<dbReference type="RefSeq" id="WP_007545765.1">
    <property type="nucleotide sequence ID" value="NZ_ABZS01000019.1"/>
</dbReference>
<keyword evidence="3" id="KW-1185">Reference proteome</keyword>
<dbReference type="SUPFAM" id="SSF53146">
    <property type="entry name" value="Nitrogenase accessory factor-like"/>
    <property type="match status" value="1"/>
</dbReference>
<evidence type="ECO:0000313" key="3">
    <source>
        <dbReference type="Proteomes" id="UP000005540"/>
    </source>
</evidence>
<evidence type="ECO:0000313" key="2">
    <source>
        <dbReference type="EMBL" id="EEP61168.1"/>
    </source>
</evidence>
<dbReference type="InterPro" id="IPR003731">
    <property type="entry name" value="Di-Nase_FeMo-co_biosynth"/>
</dbReference>
<dbReference type="Pfam" id="PF02579">
    <property type="entry name" value="Nitro_FeMo-Co"/>
    <property type="match status" value="1"/>
</dbReference>
<organism evidence="2 3">
    <name type="scientific">Sulfurihydrogenibium yellowstonense SS-5</name>
    <dbReference type="NCBI Taxonomy" id="432331"/>
    <lineage>
        <taxon>Bacteria</taxon>
        <taxon>Pseudomonadati</taxon>
        <taxon>Aquificota</taxon>
        <taxon>Aquificia</taxon>
        <taxon>Aquificales</taxon>
        <taxon>Hydrogenothermaceae</taxon>
        <taxon>Sulfurihydrogenibium</taxon>
    </lineage>
</organism>
<accession>C4FIC2</accession>
<reference evidence="2 3" key="1">
    <citation type="submission" date="2009-04" db="EMBL/GenBank/DDBJ databases">
        <authorList>
            <person name="Reysenbach A.-L."/>
            <person name="Heidelberg J.F."/>
            <person name="Nelson W.C."/>
        </authorList>
    </citation>
    <scope>NUCLEOTIDE SEQUENCE [LARGE SCALE GENOMIC DNA]</scope>
    <source>
        <strain evidence="2 3">SS-5</strain>
    </source>
</reference>
<comment type="caution">
    <text evidence="2">The sequence shown here is derived from an EMBL/GenBank/DDBJ whole genome shotgun (WGS) entry which is preliminary data.</text>
</comment>
<protein>
    <recommendedName>
        <fullName evidence="1">Dinitrogenase iron-molybdenum cofactor biosynthesis domain-containing protein</fullName>
    </recommendedName>
</protein>
<dbReference type="Gene3D" id="3.30.420.130">
    <property type="entry name" value="Dinitrogenase iron-molybdenum cofactor biosynthesis domain"/>
    <property type="match status" value="1"/>
</dbReference>
<name>C4FIC2_9AQUI</name>
<evidence type="ECO:0000259" key="1">
    <source>
        <dbReference type="Pfam" id="PF02579"/>
    </source>
</evidence>
<sequence length="154" mass="17427">MIVLDLNQSKKNQGKYNGYAAIPIKAPRENQPIKISPAFGKVKFFALYDKNLKKIEIVENPANNGSGVVRFLNSLGIKELITLHMGKGAYNIALACGMKIYFAKDDKQTLDEVIAKFESNQLPIITEENFELLSQFGCGSHEHHHHEHHDHHYN</sequence>
<gene>
    <name evidence="2" type="ORF">SULYE_0306</name>
</gene>
<dbReference type="EMBL" id="ABZS01000019">
    <property type="protein sequence ID" value="EEP61168.1"/>
    <property type="molecule type" value="Genomic_DNA"/>
</dbReference>